<proteinExistence type="inferred from homology"/>
<reference evidence="7 8" key="1">
    <citation type="submission" date="2022-10" db="EMBL/GenBank/DDBJ databases">
        <title>High-quality genome sequences of two octocoral-associated bacteria, Endozoicomonas euniceicola EF212 and Endozoicomonas gorgoniicola PS125.</title>
        <authorList>
            <person name="Chiou Y.-J."/>
            <person name="Chen Y.-H."/>
        </authorList>
    </citation>
    <scope>NUCLEOTIDE SEQUENCE [LARGE SCALE GENOMIC DNA]</scope>
    <source>
        <strain evidence="7 8">PS125</strain>
    </source>
</reference>
<comment type="similarity">
    <text evidence="1 6">Belongs to the peptidase S14 family.</text>
</comment>
<evidence type="ECO:0000256" key="2">
    <source>
        <dbReference type="ARBA" id="ARBA00022490"/>
    </source>
</evidence>
<keyword evidence="3 7" id="KW-0645">Protease</keyword>
<evidence type="ECO:0000256" key="1">
    <source>
        <dbReference type="ARBA" id="ARBA00007039"/>
    </source>
</evidence>
<dbReference type="Gene3D" id="3.90.226.10">
    <property type="entry name" value="2-enoyl-CoA Hydratase, Chain A, domain 1"/>
    <property type="match status" value="1"/>
</dbReference>
<dbReference type="EMBL" id="JAPFCC010000001">
    <property type="protein sequence ID" value="MCW7553300.1"/>
    <property type="molecule type" value="Genomic_DNA"/>
</dbReference>
<organism evidence="7 8">
    <name type="scientific">Endozoicomonas gorgoniicola</name>
    <dbReference type="NCBI Taxonomy" id="1234144"/>
    <lineage>
        <taxon>Bacteria</taxon>
        <taxon>Pseudomonadati</taxon>
        <taxon>Pseudomonadota</taxon>
        <taxon>Gammaproteobacteria</taxon>
        <taxon>Oceanospirillales</taxon>
        <taxon>Endozoicomonadaceae</taxon>
        <taxon>Endozoicomonas</taxon>
    </lineage>
</organism>
<dbReference type="InterPro" id="IPR029045">
    <property type="entry name" value="ClpP/crotonase-like_dom_sf"/>
</dbReference>
<evidence type="ECO:0000256" key="5">
    <source>
        <dbReference type="ARBA" id="ARBA00022825"/>
    </source>
</evidence>
<dbReference type="Gene3D" id="2.40.300.10">
    <property type="entry name" value="Head decoration protein D"/>
    <property type="match status" value="1"/>
</dbReference>
<keyword evidence="5" id="KW-0720">Serine protease</keyword>
<dbReference type="Proteomes" id="UP001209854">
    <property type="component" value="Unassembled WGS sequence"/>
</dbReference>
<dbReference type="GO" id="GO:0008233">
    <property type="term" value="F:peptidase activity"/>
    <property type="evidence" value="ECO:0007669"/>
    <property type="project" value="UniProtKB-KW"/>
</dbReference>
<evidence type="ECO:0000256" key="4">
    <source>
        <dbReference type="ARBA" id="ARBA00022801"/>
    </source>
</evidence>
<gene>
    <name evidence="7" type="ORF">NX722_11755</name>
</gene>
<dbReference type="InterPro" id="IPR004195">
    <property type="entry name" value="Head_decoration_D"/>
</dbReference>
<dbReference type="Pfam" id="PF02924">
    <property type="entry name" value="HDPD"/>
    <property type="match status" value="1"/>
</dbReference>
<dbReference type="InterPro" id="IPR001907">
    <property type="entry name" value="ClpP"/>
</dbReference>
<dbReference type="PANTHER" id="PTHR10381:SF70">
    <property type="entry name" value="ATP-DEPENDENT CLP PROTEASE PROTEOLYTIC SUBUNIT"/>
    <property type="match status" value="1"/>
</dbReference>
<dbReference type="Pfam" id="PF00574">
    <property type="entry name" value="CLP_protease"/>
    <property type="match status" value="1"/>
</dbReference>
<evidence type="ECO:0000256" key="6">
    <source>
        <dbReference type="RuleBase" id="RU003567"/>
    </source>
</evidence>
<dbReference type="InterPro" id="IPR023562">
    <property type="entry name" value="ClpP/TepA"/>
</dbReference>
<dbReference type="RefSeq" id="WP_262568135.1">
    <property type="nucleotide sequence ID" value="NZ_JAPFCC010000001.1"/>
</dbReference>
<dbReference type="CDD" id="cd07016">
    <property type="entry name" value="S14_ClpP_1"/>
    <property type="match status" value="1"/>
</dbReference>
<accession>A0ABT3MVA0</accession>
<name>A0ABT3MVA0_9GAMM</name>
<keyword evidence="8" id="KW-1185">Reference proteome</keyword>
<dbReference type="PANTHER" id="PTHR10381">
    <property type="entry name" value="ATP-DEPENDENT CLP PROTEASE PROTEOLYTIC SUBUNIT"/>
    <property type="match status" value="1"/>
</dbReference>
<sequence>MLTQVLDATNIDVRINSRGGMVFEGIAIYNVLRAHKADIHVNIDGLAASIASVIAMAGDTVSMAENSMMMIHNPYGWAMGDADEMRKTADVMDKVTDSIAVSYTARTGKTVEEMKAMMDEEIWFSAAEALELGLVDGIDSPVQAAANISLLAGTVLGKDASDVYTQLDPAASDGTEVAAGILYADKITDSEPGRGVVITRLAEVVESLLVFPDGATDEEKAAAIKQLAAQDIILRS</sequence>
<dbReference type="SUPFAM" id="SSF52096">
    <property type="entry name" value="ClpP/crotonase"/>
    <property type="match status" value="1"/>
</dbReference>
<dbReference type="PRINTS" id="PR00127">
    <property type="entry name" value="CLPPROTEASEP"/>
</dbReference>
<keyword evidence="2" id="KW-0963">Cytoplasm</keyword>
<dbReference type="NCBIfam" id="NF045542">
    <property type="entry name" value="Clp_rel_HeadMat"/>
    <property type="match status" value="1"/>
</dbReference>
<evidence type="ECO:0000256" key="3">
    <source>
        <dbReference type="ARBA" id="ARBA00022670"/>
    </source>
</evidence>
<evidence type="ECO:0000313" key="8">
    <source>
        <dbReference type="Proteomes" id="UP001209854"/>
    </source>
</evidence>
<dbReference type="GO" id="GO:0006508">
    <property type="term" value="P:proteolysis"/>
    <property type="evidence" value="ECO:0007669"/>
    <property type="project" value="UniProtKB-KW"/>
</dbReference>
<evidence type="ECO:0000313" key="7">
    <source>
        <dbReference type="EMBL" id="MCW7553300.1"/>
    </source>
</evidence>
<keyword evidence="4" id="KW-0378">Hydrolase</keyword>
<protein>
    <recommendedName>
        <fullName evidence="6">ATP-dependent Clp protease proteolytic subunit</fullName>
    </recommendedName>
</protein>
<comment type="caution">
    <text evidence="7">The sequence shown here is derived from an EMBL/GenBank/DDBJ whole genome shotgun (WGS) entry which is preliminary data.</text>
</comment>